<organism evidence="3 4">
    <name type="scientific">Methanofollis formosanus</name>
    <dbReference type="NCBI Taxonomy" id="299308"/>
    <lineage>
        <taxon>Archaea</taxon>
        <taxon>Methanobacteriati</taxon>
        <taxon>Methanobacteriota</taxon>
        <taxon>Stenosarchaea group</taxon>
        <taxon>Methanomicrobia</taxon>
        <taxon>Methanomicrobiales</taxon>
        <taxon>Methanomicrobiaceae</taxon>
        <taxon>Methanofollis</taxon>
    </lineage>
</organism>
<dbReference type="EMBL" id="CP037968">
    <property type="protein sequence ID" value="QYZ79121.1"/>
    <property type="molecule type" value="Genomic_DNA"/>
</dbReference>
<feature type="transmembrane region" description="Helical" evidence="1">
    <location>
        <begin position="101"/>
        <end position="124"/>
    </location>
</feature>
<keyword evidence="1" id="KW-0812">Transmembrane</keyword>
<evidence type="ECO:0000256" key="1">
    <source>
        <dbReference type="SAM" id="Phobius"/>
    </source>
</evidence>
<keyword evidence="1" id="KW-1133">Transmembrane helix</keyword>
<evidence type="ECO:0000313" key="3">
    <source>
        <dbReference type="EMBL" id="QYZ79121.1"/>
    </source>
</evidence>
<reference evidence="3" key="2">
    <citation type="submission" date="2019-03" db="EMBL/GenBank/DDBJ databases">
        <authorList>
            <person name="Chen S.-C."/>
            <person name="Wu S.-Y."/>
            <person name="Lai M.-C."/>
        </authorList>
    </citation>
    <scope>NUCLEOTIDE SEQUENCE</scope>
    <source>
        <strain evidence="3">ML15</strain>
    </source>
</reference>
<protein>
    <recommendedName>
        <fullName evidence="2">DUF112 domain-containing protein</fullName>
    </recommendedName>
</protein>
<feature type="transmembrane region" description="Helical" evidence="1">
    <location>
        <begin position="344"/>
        <end position="370"/>
    </location>
</feature>
<feature type="transmembrane region" description="Helical" evidence="1">
    <location>
        <begin position="306"/>
        <end position="332"/>
    </location>
</feature>
<keyword evidence="4" id="KW-1185">Reference proteome</keyword>
<dbReference type="Proteomes" id="UP000826709">
    <property type="component" value="Chromosome"/>
</dbReference>
<feature type="transmembrane region" description="Helical" evidence="1">
    <location>
        <begin position="382"/>
        <end position="401"/>
    </location>
</feature>
<dbReference type="InterPro" id="IPR002823">
    <property type="entry name" value="DUF112_TM"/>
</dbReference>
<dbReference type="PANTHER" id="PTHR42204:SF1">
    <property type="entry name" value="INTEGRAL MEMBRANE PROTEIN"/>
    <property type="match status" value="1"/>
</dbReference>
<feature type="transmembrane region" description="Helical" evidence="1">
    <location>
        <begin position="262"/>
        <end position="285"/>
    </location>
</feature>
<feature type="transmembrane region" description="Helical" evidence="1">
    <location>
        <begin position="30"/>
        <end position="59"/>
    </location>
</feature>
<feature type="transmembrane region" description="Helical" evidence="1">
    <location>
        <begin position="157"/>
        <end position="178"/>
    </location>
</feature>
<evidence type="ECO:0000259" key="2">
    <source>
        <dbReference type="Pfam" id="PF01970"/>
    </source>
</evidence>
<accession>A0A8G1A2A6</accession>
<feature type="transmembrane region" description="Helical" evidence="1">
    <location>
        <begin position="184"/>
        <end position="201"/>
    </location>
</feature>
<dbReference type="RefSeq" id="WP_220682894.1">
    <property type="nucleotide sequence ID" value="NZ_CP037968.1"/>
</dbReference>
<proteinExistence type="predicted"/>
<dbReference type="PANTHER" id="PTHR42204">
    <property type="entry name" value="INTEGRAL MEMBRANE PROTEIN"/>
    <property type="match status" value="1"/>
</dbReference>
<dbReference type="KEGG" id="mfk:E2N92_06590"/>
<feature type="domain" description="DUF112" evidence="2">
    <location>
        <begin position="6"/>
        <end position="385"/>
    </location>
</feature>
<dbReference type="OrthoDB" id="53365at2157"/>
<keyword evidence="1" id="KW-0472">Membrane</keyword>
<dbReference type="Pfam" id="PF01970">
    <property type="entry name" value="TctA"/>
    <property type="match status" value="1"/>
</dbReference>
<evidence type="ECO:0000313" key="4">
    <source>
        <dbReference type="Proteomes" id="UP000826709"/>
    </source>
</evidence>
<sequence>MLASLLLGTLVGVALGTVSGLVPGVHVNTMAALLLSLSPVLAVTLGAEALAAALVAALVTHTFLDCVPSTFLGVPDADTAVMVLPAHALCMEGRGAEAVRISALGSASAVAWALPLALLFLVILPLMQSAIDWGIGLLLLVVACSLVVFSESPEWSAAVFLVSGLLGLFVFRYSFLAWHGGTSVLMPLLSGLFGVAVILSASGGRMPAQGGAVSYPERREVLRCSFTGSVAGAVVGWLPGLSNATANALLASVIDYGQDRRGYLLATSAANTANAFLGLSALYALGRTRNGVMVALATFDLPPLSLLLLVAAIAATIAYLLTLFCSGAAALFARVKLGPLHTAVVLSVVVLSFLLCGPFGLFVLAAATLVGTVPGLVQVRRVSCMGAVMVPVILSSLGLVVF</sequence>
<feature type="transmembrane region" description="Helical" evidence="1">
    <location>
        <begin position="130"/>
        <end position="150"/>
    </location>
</feature>
<gene>
    <name evidence="3" type="ORF">E2N92_06590</name>
</gene>
<dbReference type="AlphaFoldDB" id="A0A8G1A2A6"/>
<reference evidence="3" key="1">
    <citation type="journal article" date="2005" name="Int. J. Syst. Evol. Microbiol.">
        <title>Methanofollis formosanus sp. nov., isolated from a fish pond.</title>
        <authorList>
            <person name="Wu S.Y."/>
            <person name="Chen S.C."/>
            <person name="Lai M.C."/>
        </authorList>
    </citation>
    <scope>NUCLEOTIDE SEQUENCE</scope>
    <source>
        <strain evidence="3">ML15</strain>
    </source>
</reference>
<name>A0A8G1A2A6_9EURY</name>